<organism evidence="2 3">
    <name type="scientific">Chryseosolibacter histidini</name>
    <dbReference type="NCBI Taxonomy" id="2782349"/>
    <lineage>
        <taxon>Bacteria</taxon>
        <taxon>Pseudomonadati</taxon>
        <taxon>Bacteroidota</taxon>
        <taxon>Cytophagia</taxon>
        <taxon>Cytophagales</taxon>
        <taxon>Chryseotaleaceae</taxon>
        <taxon>Chryseosolibacter</taxon>
    </lineage>
</organism>
<dbReference type="CDD" id="cd07177">
    <property type="entry name" value="terB_like"/>
    <property type="match status" value="1"/>
</dbReference>
<dbReference type="AlphaFoldDB" id="A0AAP2DP02"/>
<feature type="domain" description="Co-chaperone DjlA N-terminal" evidence="1">
    <location>
        <begin position="7"/>
        <end position="115"/>
    </location>
</feature>
<protein>
    <submittedName>
        <fullName evidence="2">TerB family tellurite resistance protein</fullName>
    </submittedName>
</protein>
<dbReference type="EMBL" id="JAHESF010000016">
    <property type="protein sequence ID" value="MBT1698582.1"/>
    <property type="molecule type" value="Genomic_DNA"/>
</dbReference>
<dbReference type="Gene3D" id="1.10.3680.10">
    <property type="entry name" value="TerB-like"/>
    <property type="match status" value="1"/>
</dbReference>
<name>A0AAP2DP02_9BACT</name>
<sequence>MKQTYHLGLLYLIHLLISADGVIDEHEQIALHNIKEREGIPDELFNAFEGIVLNKKEREIFETGIDLVNQCTLEEKLNIFVLLYKLSEVDGRVHVKEIRFLLYTIKLLGVEFDDVVNKARTLPSLI</sequence>
<dbReference type="Pfam" id="PF05099">
    <property type="entry name" value="TerB"/>
    <property type="match status" value="1"/>
</dbReference>
<reference evidence="2 3" key="1">
    <citation type="submission" date="2021-05" db="EMBL/GenBank/DDBJ databases">
        <title>A Polyphasic approach of four new species of the genus Ohtaekwangia: Ohtaekwangia histidinii sp. nov., Ohtaekwangia cretensis sp. nov., Ohtaekwangia indiensis sp. nov., Ohtaekwangia reichenbachii sp. nov. from diverse environment.</title>
        <authorList>
            <person name="Octaviana S."/>
        </authorList>
    </citation>
    <scope>NUCLEOTIDE SEQUENCE [LARGE SCALE GENOMIC DNA]</scope>
    <source>
        <strain evidence="2 3">PWU4</strain>
    </source>
</reference>
<proteinExistence type="predicted"/>
<evidence type="ECO:0000259" key="1">
    <source>
        <dbReference type="Pfam" id="PF05099"/>
    </source>
</evidence>
<dbReference type="InterPro" id="IPR029024">
    <property type="entry name" value="TerB-like"/>
</dbReference>
<gene>
    <name evidence="2" type="ORF">KK083_16945</name>
</gene>
<dbReference type="RefSeq" id="WP_254165002.1">
    <property type="nucleotide sequence ID" value="NZ_JAHESF010000016.1"/>
</dbReference>
<evidence type="ECO:0000313" key="2">
    <source>
        <dbReference type="EMBL" id="MBT1698582.1"/>
    </source>
</evidence>
<dbReference type="SUPFAM" id="SSF158682">
    <property type="entry name" value="TerB-like"/>
    <property type="match status" value="1"/>
</dbReference>
<evidence type="ECO:0000313" key="3">
    <source>
        <dbReference type="Proteomes" id="UP001319200"/>
    </source>
</evidence>
<keyword evidence="3" id="KW-1185">Reference proteome</keyword>
<accession>A0AAP2DP02</accession>
<dbReference type="Proteomes" id="UP001319200">
    <property type="component" value="Unassembled WGS sequence"/>
</dbReference>
<comment type="caution">
    <text evidence="2">The sequence shown here is derived from an EMBL/GenBank/DDBJ whole genome shotgun (WGS) entry which is preliminary data.</text>
</comment>
<dbReference type="InterPro" id="IPR007791">
    <property type="entry name" value="DjlA_N"/>
</dbReference>